<dbReference type="EMBL" id="JASPKZ010003675">
    <property type="protein sequence ID" value="KAJ9593080.1"/>
    <property type="molecule type" value="Genomic_DNA"/>
</dbReference>
<dbReference type="PANTHER" id="PTHR24255:SF31">
    <property type="entry name" value="CUBILIN-LIKE PROTEIN"/>
    <property type="match status" value="1"/>
</dbReference>
<keyword evidence="1" id="KW-1015">Disulfide bond</keyword>
<keyword evidence="5" id="KW-1185">Reference proteome</keyword>
<sequence length="68" mass="7799">CSYDYLEILEIVPGSNSSSVPTRKLCGDWSSKLKLLRYVSRGPRLRLRFVSDYSHHYGGFKAKVSMEN</sequence>
<gene>
    <name evidence="4" type="ORF">L9F63_027680</name>
</gene>
<organism evidence="4 5">
    <name type="scientific">Diploptera punctata</name>
    <name type="common">Pacific beetle cockroach</name>
    <dbReference type="NCBI Taxonomy" id="6984"/>
    <lineage>
        <taxon>Eukaryota</taxon>
        <taxon>Metazoa</taxon>
        <taxon>Ecdysozoa</taxon>
        <taxon>Arthropoda</taxon>
        <taxon>Hexapoda</taxon>
        <taxon>Insecta</taxon>
        <taxon>Pterygota</taxon>
        <taxon>Neoptera</taxon>
        <taxon>Polyneoptera</taxon>
        <taxon>Dictyoptera</taxon>
        <taxon>Blattodea</taxon>
        <taxon>Blaberoidea</taxon>
        <taxon>Blaberidae</taxon>
        <taxon>Diplopterinae</taxon>
        <taxon>Diploptera</taxon>
    </lineage>
</organism>
<proteinExistence type="predicted"/>
<dbReference type="AlphaFoldDB" id="A0AAD8EJN2"/>
<dbReference type="Gene3D" id="2.60.120.290">
    <property type="entry name" value="Spermadhesin, CUB domain"/>
    <property type="match status" value="1"/>
</dbReference>
<dbReference type="GO" id="GO:0004252">
    <property type="term" value="F:serine-type endopeptidase activity"/>
    <property type="evidence" value="ECO:0007669"/>
    <property type="project" value="TreeGrafter"/>
</dbReference>
<dbReference type="SUPFAM" id="SSF49854">
    <property type="entry name" value="Spermadhesin, CUB domain"/>
    <property type="match status" value="1"/>
</dbReference>
<comment type="caution">
    <text evidence="2">Lacks conserved residue(s) required for the propagation of feature annotation.</text>
</comment>
<accession>A0AAD8EJN2</accession>
<dbReference type="PROSITE" id="PS01180">
    <property type="entry name" value="CUB"/>
    <property type="match status" value="1"/>
</dbReference>
<evidence type="ECO:0000259" key="3">
    <source>
        <dbReference type="PROSITE" id="PS01180"/>
    </source>
</evidence>
<dbReference type="Proteomes" id="UP001233999">
    <property type="component" value="Unassembled WGS sequence"/>
</dbReference>
<dbReference type="PANTHER" id="PTHR24255">
    <property type="entry name" value="COMPLEMENT COMPONENT 1, S SUBCOMPONENT-RELATED"/>
    <property type="match status" value="1"/>
</dbReference>
<evidence type="ECO:0000256" key="2">
    <source>
        <dbReference type="PROSITE-ProRule" id="PRU00059"/>
    </source>
</evidence>
<comment type="caution">
    <text evidence="4">The sequence shown here is derived from an EMBL/GenBank/DDBJ whole genome shotgun (WGS) entry which is preliminary data.</text>
</comment>
<dbReference type="CDD" id="cd00041">
    <property type="entry name" value="CUB"/>
    <property type="match status" value="1"/>
</dbReference>
<protein>
    <recommendedName>
        <fullName evidence="3">CUB domain-containing protein</fullName>
    </recommendedName>
</protein>
<dbReference type="InterPro" id="IPR035914">
    <property type="entry name" value="Sperma_CUB_dom_sf"/>
</dbReference>
<dbReference type="InterPro" id="IPR000859">
    <property type="entry name" value="CUB_dom"/>
</dbReference>
<evidence type="ECO:0000313" key="4">
    <source>
        <dbReference type="EMBL" id="KAJ9593080.1"/>
    </source>
</evidence>
<feature type="domain" description="CUB" evidence="3">
    <location>
        <begin position="1"/>
        <end position="67"/>
    </location>
</feature>
<feature type="non-terminal residue" evidence="4">
    <location>
        <position position="1"/>
    </location>
</feature>
<evidence type="ECO:0000313" key="5">
    <source>
        <dbReference type="Proteomes" id="UP001233999"/>
    </source>
</evidence>
<reference evidence="4" key="2">
    <citation type="submission" date="2023-05" db="EMBL/GenBank/DDBJ databases">
        <authorList>
            <person name="Fouks B."/>
        </authorList>
    </citation>
    <scope>NUCLEOTIDE SEQUENCE</scope>
    <source>
        <strain evidence="4">Stay&amp;Tobe</strain>
        <tissue evidence="4">Testes</tissue>
    </source>
</reference>
<reference evidence="4" key="1">
    <citation type="journal article" date="2023" name="IScience">
        <title>Live-bearing cockroach genome reveals convergent evolutionary mechanisms linked to viviparity in insects and beyond.</title>
        <authorList>
            <person name="Fouks B."/>
            <person name="Harrison M.C."/>
            <person name="Mikhailova A.A."/>
            <person name="Marchal E."/>
            <person name="English S."/>
            <person name="Carruthers M."/>
            <person name="Jennings E.C."/>
            <person name="Chiamaka E.L."/>
            <person name="Frigard R.A."/>
            <person name="Pippel M."/>
            <person name="Attardo G.M."/>
            <person name="Benoit J.B."/>
            <person name="Bornberg-Bauer E."/>
            <person name="Tobe S.S."/>
        </authorList>
    </citation>
    <scope>NUCLEOTIDE SEQUENCE</scope>
    <source>
        <strain evidence="4">Stay&amp;Tobe</strain>
    </source>
</reference>
<evidence type="ECO:0000256" key="1">
    <source>
        <dbReference type="ARBA" id="ARBA00023157"/>
    </source>
</evidence>
<name>A0AAD8EJN2_DIPPU</name>
<feature type="non-terminal residue" evidence="4">
    <location>
        <position position="68"/>
    </location>
</feature>
<dbReference type="Pfam" id="PF00431">
    <property type="entry name" value="CUB"/>
    <property type="match status" value="1"/>
</dbReference>
<dbReference type="GO" id="GO:0005615">
    <property type="term" value="C:extracellular space"/>
    <property type="evidence" value="ECO:0007669"/>
    <property type="project" value="TreeGrafter"/>
</dbReference>